<dbReference type="GO" id="GO:0051920">
    <property type="term" value="F:peroxiredoxin activity"/>
    <property type="evidence" value="ECO:0007669"/>
    <property type="project" value="InterPro"/>
</dbReference>
<dbReference type="KEGG" id="sze:AW14_03055"/>
<evidence type="ECO:0000313" key="3">
    <source>
        <dbReference type="Proteomes" id="UP000032229"/>
    </source>
</evidence>
<dbReference type="EMBL" id="CP007202">
    <property type="protein sequence ID" value="AJR02774.1"/>
    <property type="molecule type" value="Genomic_DNA"/>
</dbReference>
<proteinExistence type="predicted"/>
<dbReference type="HOGENOM" id="CLU_082760_5_0_10"/>
<keyword evidence="2" id="KW-0575">Peroxidase</keyword>
<evidence type="ECO:0000259" key="1">
    <source>
        <dbReference type="Pfam" id="PF02627"/>
    </source>
</evidence>
<dbReference type="InterPro" id="IPR004675">
    <property type="entry name" value="AhpD_core"/>
</dbReference>
<dbReference type="NCBIfam" id="TIGR00778">
    <property type="entry name" value="ahpD_dom"/>
    <property type="match status" value="1"/>
</dbReference>
<dbReference type="STRING" id="1454006.AW14_03055"/>
<dbReference type="OrthoDB" id="9808310at2"/>
<feature type="domain" description="Carboxymuconolactone decarboxylase-like" evidence="1">
    <location>
        <begin position="43"/>
        <end position="106"/>
    </location>
</feature>
<gene>
    <name evidence="2" type="ORF">AW14_03055</name>
</gene>
<dbReference type="PATRIC" id="fig|1454006.5.peg.586"/>
<dbReference type="InterPro" id="IPR029032">
    <property type="entry name" value="AhpD-like"/>
</dbReference>
<dbReference type="Gene3D" id="1.20.1290.10">
    <property type="entry name" value="AhpD-like"/>
    <property type="match status" value="1"/>
</dbReference>
<dbReference type="AlphaFoldDB" id="A0A0C5WBR4"/>
<keyword evidence="3" id="KW-1185">Reference proteome</keyword>
<accession>A0A0C5WBR4</accession>
<organism evidence="2 3">
    <name type="scientific">Siansivirga zeaxanthinifaciens CC-SAMT-1</name>
    <dbReference type="NCBI Taxonomy" id="1454006"/>
    <lineage>
        <taxon>Bacteria</taxon>
        <taxon>Pseudomonadati</taxon>
        <taxon>Bacteroidota</taxon>
        <taxon>Flavobacteriia</taxon>
        <taxon>Flavobacteriales</taxon>
        <taxon>Flavobacteriaceae</taxon>
        <taxon>Siansivirga</taxon>
    </lineage>
</organism>
<dbReference type="InterPro" id="IPR003779">
    <property type="entry name" value="CMD-like"/>
</dbReference>
<protein>
    <submittedName>
        <fullName evidence="2">Alkylhydroperoxidase</fullName>
    </submittedName>
</protein>
<reference evidence="2 3" key="1">
    <citation type="submission" date="2014-02" db="EMBL/GenBank/DDBJ databases">
        <authorList>
            <person name="Young C.-C."/>
            <person name="Hameed A."/>
            <person name="Huang H.-C."/>
            <person name="Shahina M."/>
        </authorList>
    </citation>
    <scope>NUCLEOTIDE SEQUENCE [LARGE SCALE GENOMIC DNA]</scope>
    <source>
        <strain evidence="2 3">CC-SAMT-1</strain>
    </source>
</reference>
<name>A0A0C5WBR4_9FLAO</name>
<sequence length="182" mass="19868">MSTFNVPTRENVSENNQAIFDNLTKALGFVPNLYATYAHSNTALENYLNFANAKTSLSAKEKEVVNLVVSEVNKCIYCLSAHTAIGKMNGFSDSQILELRAGEASFDNKLDALVQLAKNVAENRGKTDGDVLENFFSAGYSKGNLIDVISLVGEKTISNYIHNTTQVPVDFPIVQPLQEATV</sequence>
<dbReference type="Pfam" id="PF02627">
    <property type="entry name" value="CMD"/>
    <property type="match status" value="1"/>
</dbReference>
<dbReference type="PANTHER" id="PTHR35446:SF3">
    <property type="entry name" value="CMD DOMAIN-CONTAINING PROTEIN"/>
    <property type="match status" value="1"/>
</dbReference>
<dbReference type="Proteomes" id="UP000032229">
    <property type="component" value="Chromosome"/>
</dbReference>
<dbReference type="PANTHER" id="PTHR35446">
    <property type="entry name" value="SI:CH211-175M2.5"/>
    <property type="match status" value="1"/>
</dbReference>
<keyword evidence="2" id="KW-0560">Oxidoreductase</keyword>
<dbReference type="SUPFAM" id="SSF69118">
    <property type="entry name" value="AhpD-like"/>
    <property type="match status" value="1"/>
</dbReference>
<dbReference type="RefSeq" id="WP_044637463.1">
    <property type="nucleotide sequence ID" value="NZ_CP007202.1"/>
</dbReference>
<evidence type="ECO:0000313" key="2">
    <source>
        <dbReference type="EMBL" id="AJR02774.1"/>
    </source>
</evidence>